<evidence type="ECO:0000313" key="1">
    <source>
        <dbReference type="EMBL" id="OMP05253.1"/>
    </source>
</evidence>
<dbReference type="OrthoDB" id="1896642at2759"/>
<evidence type="ECO:0000313" key="2">
    <source>
        <dbReference type="Proteomes" id="UP000187203"/>
    </source>
</evidence>
<keyword evidence="2" id="KW-1185">Reference proteome</keyword>
<dbReference type="Proteomes" id="UP000187203">
    <property type="component" value="Unassembled WGS sequence"/>
</dbReference>
<sequence length="77" mass="8671">MEKKRGKEMEKNGGTFWWEEDIEGMGLEELEMYVNALEKLKKNVIVRANASTMANVMETSSALPGFAQNLSGFRGLQ</sequence>
<proteinExistence type="predicted"/>
<gene>
    <name evidence="1" type="ORF">COLO4_08956</name>
</gene>
<accession>A0A1R3KDT2</accession>
<dbReference type="AlphaFoldDB" id="A0A1R3KDT2"/>
<name>A0A1R3KDT2_9ROSI</name>
<organism evidence="1 2">
    <name type="scientific">Corchorus olitorius</name>
    <dbReference type="NCBI Taxonomy" id="93759"/>
    <lineage>
        <taxon>Eukaryota</taxon>
        <taxon>Viridiplantae</taxon>
        <taxon>Streptophyta</taxon>
        <taxon>Embryophyta</taxon>
        <taxon>Tracheophyta</taxon>
        <taxon>Spermatophyta</taxon>
        <taxon>Magnoliopsida</taxon>
        <taxon>eudicotyledons</taxon>
        <taxon>Gunneridae</taxon>
        <taxon>Pentapetalae</taxon>
        <taxon>rosids</taxon>
        <taxon>malvids</taxon>
        <taxon>Malvales</taxon>
        <taxon>Malvaceae</taxon>
        <taxon>Grewioideae</taxon>
        <taxon>Apeibeae</taxon>
        <taxon>Corchorus</taxon>
    </lineage>
</organism>
<dbReference type="EMBL" id="AWUE01014057">
    <property type="protein sequence ID" value="OMP05253.1"/>
    <property type="molecule type" value="Genomic_DNA"/>
</dbReference>
<comment type="caution">
    <text evidence="1">The sequence shown here is derived from an EMBL/GenBank/DDBJ whole genome shotgun (WGS) entry which is preliminary data.</text>
</comment>
<reference evidence="2" key="1">
    <citation type="submission" date="2013-09" db="EMBL/GenBank/DDBJ databases">
        <title>Corchorus olitorius genome sequencing.</title>
        <authorList>
            <person name="Alam M."/>
            <person name="Haque M.S."/>
            <person name="Islam M.S."/>
            <person name="Emdad E.M."/>
            <person name="Islam M.M."/>
            <person name="Ahmed B."/>
            <person name="Halim A."/>
            <person name="Hossen Q.M.M."/>
            <person name="Hossain M.Z."/>
            <person name="Ahmed R."/>
            <person name="Khan M.M."/>
            <person name="Islam R."/>
            <person name="Rashid M.M."/>
            <person name="Khan S.A."/>
            <person name="Rahman M.S."/>
            <person name="Alam M."/>
            <person name="Yahiya A.S."/>
            <person name="Khan M.S."/>
            <person name="Azam M.S."/>
            <person name="Haque T."/>
            <person name="Lashkar M.Z.H."/>
            <person name="Akhand A.I."/>
            <person name="Morshed G."/>
            <person name="Roy S."/>
            <person name="Uddin K.S."/>
            <person name="Rabeya T."/>
            <person name="Hossain A.S."/>
            <person name="Chowdhury A."/>
            <person name="Snigdha A.R."/>
            <person name="Mortoza M.S."/>
            <person name="Matin S.A."/>
            <person name="Hoque S.M.E."/>
            <person name="Islam M.K."/>
            <person name="Roy D.K."/>
            <person name="Haider R."/>
            <person name="Moosa M.M."/>
            <person name="Elias S.M."/>
            <person name="Hasan A.M."/>
            <person name="Jahan S."/>
            <person name="Shafiuddin M."/>
            <person name="Mahmood N."/>
            <person name="Shommy N.S."/>
        </authorList>
    </citation>
    <scope>NUCLEOTIDE SEQUENCE [LARGE SCALE GENOMIC DNA]</scope>
    <source>
        <strain evidence="2">cv. O-4</strain>
    </source>
</reference>
<protein>
    <submittedName>
        <fullName evidence="1">Uncharacterized protein</fullName>
    </submittedName>
</protein>